<feature type="transmembrane region" description="Helical" evidence="8">
    <location>
        <begin position="409"/>
        <end position="426"/>
    </location>
</feature>
<comment type="caution">
    <text evidence="10">The sequence shown here is derived from an EMBL/GenBank/DDBJ whole genome shotgun (WGS) entry which is preliminary data.</text>
</comment>
<comment type="subcellular location">
    <subcellularLocation>
        <location evidence="1">Cell membrane</location>
        <topology evidence="1">Multi-pass membrane protein</topology>
    </subcellularLocation>
</comment>
<dbReference type="PANTHER" id="PTHR42718:SF46">
    <property type="entry name" value="BLR6921 PROTEIN"/>
    <property type="match status" value="1"/>
</dbReference>
<evidence type="ECO:0000256" key="5">
    <source>
        <dbReference type="ARBA" id="ARBA00022989"/>
    </source>
</evidence>
<keyword evidence="5 8" id="KW-1133">Transmembrane helix</keyword>
<feature type="transmembrane region" description="Helical" evidence="8">
    <location>
        <begin position="169"/>
        <end position="190"/>
    </location>
</feature>
<dbReference type="InterPro" id="IPR020846">
    <property type="entry name" value="MFS_dom"/>
</dbReference>
<dbReference type="PROSITE" id="PS50850">
    <property type="entry name" value="MFS"/>
    <property type="match status" value="1"/>
</dbReference>
<proteinExistence type="predicted"/>
<evidence type="ECO:0000256" key="1">
    <source>
        <dbReference type="ARBA" id="ARBA00004651"/>
    </source>
</evidence>
<accession>A0ABP6LSK5</accession>
<name>A0ABP6LSK5_9ACTN</name>
<dbReference type="Gene3D" id="1.20.1720.10">
    <property type="entry name" value="Multidrug resistance protein D"/>
    <property type="match status" value="1"/>
</dbReference>
<keyword evidence="11" id="KW-1185">Reference proteome</keyword>
<feature type="transmembrane region" description="Helical" evidence="8">
    <location>
        <begin position="80"/>
        <end position="99"/>
    </location>
</feature>
<evidence type="ECO:0000256" key="3">
    <source>
        <dbReference type="ARBA" id="ARBA00022475"/>
    </source>
</evidence>
<dbReference type="PANTHER" id="PTHR42718">
    <property type="entry name" value="MAJOR FACILITATOR SUPERFAMILY MULTIDRUG TRANSPORTER MFSC"/>
    <property type="match status" value="1"/>
</dbReference>
<evidence type="ECO:0000256" key="8">
    <source>
        <dbReference type="SAM" id="Phobius"/>
    </source>
</evidence>
<feature type="transmembrane region" description="Helical" evidence="8">
    <location>
        <begin position="369"/>
        <end position="388"/>
    </location>
</feature>
<dbReference type="Proteomes" id="UP001501532">
    <property type="component" value="Unassembled WGS sequence"/>
</dbReference>
<feature type="domain" description="Major facilitator superfamily (MFS) profile" evidence="9">
    <location>
        <begin position="14"/>
        <end position="470"/>
    </location>
</feature>
<feature type="transmembrane region" description="Helical" evidence="8">
    <location>
        <begin position="338"/>
        <end position="363"/>
    </location>
</feature>
<keyword evidence="4 8" id="KW-0812">Transmembrane</keyword>
<feature type="transmembrane region" description="Helical" evidence="8">
    <location>
        <begin position="446"/>
        <end position="465"/>
    </location>
</feature>
<evidence type="ECO:0000259" key="9">
    <source>
        <dbReference type="PROSITE" id="PS50850"/>
    </source>
</evidence>
<evidence type="ECO:0000256" key="6">
    <source>
        <dbReference type="ARBA" id="ARBA00023136"/>
    </source>
</evidence>
<feature type="transmembrane region" description="Helical" evidence="8">
    <location>
        <begin position="49"/>
        <end position="68"/>
    </location>
</feature>
<evidence type="ECO:0000256" key="4">
    <source>
        <dbReference type="ARBA" id="ARBA00022692"/>
    </source>
</evidence>
<feature type="transmembrane region" description="Helical" evidence="8">
    <location>
        <begin position="234"/>
        <end position="251"/>
    </location>
</feature>
<dbReference type="InterPro" id="IPR011701">
    <property type="entry name" value="MFS"/>
</dbReference>
<keyword evidence="6 8" id="KW-0472">Membrane</keyword>
<evidence type="ECO:0000313" key="11">
    <source>
        <dbReference type="Proteomes" id="UP001501532"/>
    </source>
</evidence>
<organism evidence="10 11">
    <name type="scientific">Streptomyces glomeratus</name>
    <dbReference type="NCBI Taxonomy" id="284452"/>
    <lineage>
        <taxon>Bacteria</taxon>
        <taxon>Bacillati</taxon>
        <taxon>Actinomycetota</taxon>
        <taxon>Actinomycetes</taxon>
        <taxon>Kitasatosporales</taxon>
        <taxon>Streptomycetaceae</taxon>
        <taxon>Streptomyces</taxon>
    </lineage>
</organism>
<dbReference type="CDD" id="cd17321">
    <property type="entry name" value="MFS_MMR_MDR_like"/>
    <property type="match status" value="1"/>
</dbReference>
<dbReference type="SUPFAM" id="SSF103473">
    <property type="entry name" value="MFS general substrate transporter"/>
    <property type="match status" value="1"/>
</dbReference>
<evidence type="ECO:0000256" key="2">
    <source>
        <dbReference type="ARBA" id="ARBA00022448"/>
    </source>
</evidence>
<feature type="transmembrane region" description="Helical" evidence="8">
    <location>
        <begin position="139"/>
        <end position="157"/>
    </location>
</feature>
<dbReference type="EMBL" id="BAAAUF010000046">
    <property type="protein sequence ID" value="GAA3058626.1"/>
    <property type="molecule type" value="Genomic_DNA"/>
</dbReference>
<protein>
    <submittedName>
        <fullName evidence="10">MFS transporter</fullName>
    </submittedName>
</protein>
<keyword evidence="2" id="KW-0813">Transport</keyword>
<evidence type="ECO:0000256" key="7">
    <source>
        <dbReference type="ARBA" id="ARBA00023251"/>
    </source>
</evidence>
<dbReference type="RefSeq" id="WP_234519520.1">
    <property type="nucleotide sequence ID" value="NZ_BAAAUF010000046.1"/>
</dbReference>
<gene>
    <name evidence="10" type="ORF">GCM10010448_47530</name>
</gene>
<dbReference type="Gene3D" id="1.20.1250.20">
    <property type="entry name" value="MFS general substrate transporter like domains"/>
    <property type="match status" value="1"/>
</dbReference>
<evidence type="ECO:0000313" key="10">
    <source>
        <dbReference type="EMBL" id="GAA3058626.1"/>
    </source>
</evidence>
<feature type="transmembrane region" description="Helical" evidence="8">
    <location>
        <begin position="12"/>
        <end position="37"/>
    </location>
</feature>
<keyword evidence="7" id="KW-0046">Antibiotic resistance</keyword>
<feature type="transmembrane region" description="Helical" evidence="8">
    <location>
        <begin position="202"/>
        <end position="222"/>
    </location>
</feature>
<feature type="transmembrane region" description="Helical" evidence="8">
    <location>
        <begin position="303"/>
        <end position="326"/>
    </location>
</feature>
<sequence>MERSVSSHQRSGLRLALLALAQFIIAVDYNIVFVALPDIGQALDFSQQTLQWVVSSYAVAFGGFLLFGGRAADRLGARRVFIAALVLFGASALVGGLAGSAEVLVAARAVQGLGGALLFPSTLTLIVTSFEEGPARNRALAVWGATGSGGLAAGALLGGVLTQSLGWEWVFFFMVPLAVVALIGAPALIAPDTPRTGPRQSFDIPGALVVTLGATLVVFGLVSGPESGWTAPRVLGSLIVGVLLIASFFLIEAKSSAPLAPLRMFRNRSLITSMMVAFLHMSALSGGYYLFTTYIQNILDYNALEAGLAFLPLGLLAMLAGGKIAATMLNKTGLRGTLSLGMLIYGIGMGAMALGMVTGGTYWAVLPGVAIYGFGGGLAFTSIFATAGSGVDPAEQGVASALASTAQQIGAAVGLAVILVIANSGLDLSAGAPAPADADVVSGLRAAGWVTAAAALLGALAALNLKKAPASAVVTADEQPEATVSS</sequence>
<reference evidence="11" key="1">
    <citation type="journal article" date="2019" name="Int. J. Syst. Evol. Microbiol.">
        <title>The Global Catalogue of Microorganisms (GCM) 10K type strain sequencing project: providing services to taxonomists for standard genome sequencing and annotation.</title>
        <authorList>
            <consortium name="The Broad Institute Genomics Platform"/>
            <consortium name="The Broad Institute Genome Sequencing Center for Infectious Disease"/>
            <person name="Wu L."/>
            <person name="Ma J."/>
        </authorList>
    </citation>
    <scope>NUCLEOTIDE SEQUENCE [LARGE SCALE GENOMIC DNA]</scope>
    <source>
        <strain evidence="11">JCM 9091</strain>
    </source>
</reference>
<dbReference type="Pfam" id="PF07690">
    <property type="entry name" value="MFS_1"/>
    <property type="match status" value="1"/>
</dbReference>
<feature type="transmembrane region" description="Helical" evidence="8">
    <location>
        <begin position="105"/>
        <end position="127"/>
    </location>
</feature>
<dbReference type="InterPro" id="IPR036259">
    <property type="entry name" value="MFS_trans_sf"/>
</dbReference>
<keyword evidence="3" id="KW-1003">Cell membrane</keyword>
<feature type="transmembrane region" description="Helical" evidence="8">
    <location>
        <begin position="271"/>
        <end position="291"/>
    </location>
</feature>